<dbReference type="InterPro" id="IPR036388">
    <property type="entry name" value="WH-like_DNA-bd_sf"/>
</dbReference>
<dbReference type="InterPro" id="IPR016181">
    <property type="entry name" value="Acyl_CoA_acyltransferase"/>
</dbReference>
<dbReference type="GO" id="GO:0005634">
    <property type="term" value="C:nucleus"/>
    <property type="evidence" value="ECO:0007669"/>
    <property type="project" value="UniProtKB-SubCell"/>
</dbReference>
<feature type="compositionally biased region" description="Basic residues" evidence="17">
    <location>
        <begin position="271"/>
        <end position="286"/>
    </location>
</feature>
<feature type="compositionally biased region" description="Basic and acidic residues" evidence="17">
    <location>
        <begin position="863"/>
        <end position="885"/>
    </location>
</feature>
<dbReference type="InterPro" id="IPR013083">
    <property type="entry name" value="Znf_RING/FYVE/PHD"/>
</dbReference>
<keyword evidence="13 16" id="KW-0539">Nucleus</keyword>
<feature type="region of interest" description="Disordered" evidence="17">
    <location>
        <begin position="1069"/>
        <end position="1130"/>
    </location>
</feature>
<dbReference type="Pfam" id="PF17772">
    <property type="entry name" value="zf-MYST"/>
    <property type="match status" value="1"/>
</dbReference>
<dbReference type="SMART" id="SM00249">
    <property type="entry name" value="PHD"/>
    <property type="match status" value="2"/>
</dbReference>
<dbReference type="GO" id="GO:0003712">
    <property type="term" value="F:transcription coregulator activity"/>
    <property type="evidence" value="ECO:0007669"/>
    <property type="project" value="TreeGrafter"/>
</dbReference>
<keyword evidence="10" id="KW-0007">Acetylation</keyword>
<dbReference type="InterPro" id="IPR050603">
    <property type="entry name" value="MYST_HAT"/>
</dbReference>
<dbReference type="PANTHER" id="PTHR10615:SF161">
    <property type="entry name" value="HISTONE ACETYLTRANSFERASE KAT7"/>
    <property type="match status" value="1"/>
</dbReference>
<keyword evidence="6" id="KW-0677">Repeat</keyword>
<dbReference type="EC" id="2.3.1.48" evidence="3 16"/>
<keyword evidence="5" id="KW-0479">Metal-binding</keyword>
<feature type="region of interest" description="Disordered" evidence="17">
    <location>
        <begin position="702"/>
        <end position="753"/>
    </location>
</feature>
<feature type="compositionally biased region" description="Acidic residues" evidence="17">
    <location>
        <begin position="229"/>
        <end position="248"/>
    </location>
</feature>
<keyword evidence="8" id="KW-0862">Zinc</keyword>
<evidence type="ECO:0000256" key="9">
    <source>
        <dbReference type="ARBA" id="ARBA00022853"/>
    </source>
</evidence>
<name>A0A9P7RVL3_9AGAR</name>
<keyword evidence="12" id="KW-0804">Transcription</keyword>
<dbReference type="RefSeq" id="XP_043006333.1">
    <property type="nucleotide sequence ID" value="XM_043156546.1"/>
</dbReference>
<evidence type="ECO:0000256" key="3">
    <source>
        <dbReference type="ARBA" id="ARBA00013184"/>
    </source>
</evidence>
<feature type="region of interest" description="Disordered" evidence="17">
    <location>
        <begin position="60"/>
        <end position="88"/>
    </location>
</feature>
<dbReference type="Proteomes" id="UP001049176">
    <property type="component" value="Chromosome 7"/>
</dbReference>
<sequence>MRGLAFPSNSISDRESFQDDGTPGSNIDIPLDPALGGPEPQAELQSTQEITDVQNLQIQPLPELPQNFPSTTIPYLNQYDQGPQGDPFAPPTAFFPPPALLDETHVQIPKPVKRKKKPKREEECGFCQGNDSKNKHGEAEQMLSCDVCGRSGHASCMELESPNLEMLRSYPWKCIECKNCEICMEKGDDNRILFCDCCDRGWHMDCLDPPLEEPPTGRWSCPQCPPVDEFEVEDQGPEEDDMVDDTNSTDEPIRGASVASTSCSHVPPPQPRKRPKTKRGRARRPRFRPDSELEEPELEVRTPARRGRPPKVATQSPKKRNGRLILEDSEDEDVLQSSSRQSKRIRISAPSIPRVRLRLGKGKEREDEESKGMFDDFLGEMERDTTSTTITNVDLQRFQRSRDIAEANLAPPAPPSHAHVSEPPDTPIAGPSSRPLRSATHHYTPANIPSASPAVSSPGPSTNPLATSPTLRIRSIRFGPYEIKTWYDAPFPEEYANIPDGRLWICEFCLKYMKGKFGAVRHRTKCKARHPPGDEIYRDGAISIFEVDGRKNKIYCQNLCLLSKMYLDHKSLFYDVEPFLFYVMTEVDDVGARFVGYFSKEKRSPKDYNVSCIMTLPVRQRKGWGNLLIDFSYLLSKKEKRTGSPEKPLSGLGTLGYKNYWTLSLMRYLETAPDGPLLEDISAATSMTIEDIYNTLVQQDMITHSPASPPPVRPSPGQSIKYPKGRRSGIARRHLQRTQTNDKPAEETPNGPFVPPAHYKIHWDRDRVSQYLATWEVKGYLTLKPEKLKWSPFFSNHTKKTEALQATDTDKLAMASKLAHQEQGIGSAPDIVADPAVTADGSAEGTPLSLFDDDDFVQAPGRQKMEEDATEVDREGTTESERHELPNGNGKHLSESNRLFTPTPEPAASEDQLFTPPPNSESPSVELNGANGIGASKSVQNEVGVLKDITSRKPLDNGSAARETPPVVVKRGRGRPRKTGQQRQWEQEQQQDMVELKTKGRPITRSKKQTEASPMKLSTTRRRRMAMSSSPEFDTTPVGRVNGLLSTGEQVHRATEDQMVDVKVEDLGTPSTVQESRHSFPSDVTVKGSDEPVKAANGDMDVVMTFDQEGNVADSDPDADGDYDMEIGEV</sequence>
<feature type="compositionally biased region" description="Low complexity" evidence="17">
    <location>
        <begin position="981"/>
        <end position="991"/>
    </location>
</feature>
<dbReference type="OrthoDB" id="787137at2759"/>
<feature type="region of interest" description="Disordered" evidence="17">
    <location>
        <begin position="408"/>
        <end position="468"/>
    </location>
</feature>
<gene>
    <name evidence="20" type="ORF">E1B28_011507</name>
</gene>
<evidence type="ECO:0000256" key="12">
    <source>
        <dbReference type="ARBA" id="ARBA00023163"/>
    </source>
</evidence>
<dbReference type="GO" id="GO:0004402">
    <property type="term" value="F:histone acetyltransferase activity"/>
    <property type="evidence" value="ECO:0007669"/>
    <property type="project" value="InterPro"/>
</dbReference>
<feature type="region of interest" description="Disordered" evidence="17">
    <location>
        <begin position="229"/>
        <end position="323"/>
    </location>
</feature>
<dbReference type="CDD" id="cd15526">
    <property type="entry name" value="PHD1_MOZ_d4"/>
    <property type="match status" value="1"/>
</dbReference>
<evidence type="ECO:0000256" key="8">
    <source>
        <dbReference type="ARBA" id="ARBA00022833"/>
    </source>
</evidence>
<keyword evidence="9" id="KW-0156">Chromatin regulator</keyword>
<dbReference type="InterPro" id="IPR017956">
    <property type="entry name" value="AT_hook_DNA-bd_motif"/>
</dbReference>
<evidence type="ECO:0000256" key="17">
    <source>
        <dbReference type="SAM" id="MobiDB-lite"/>
    </source>
</evidence>
<evidence type="ECO:0000256" key="1">
    <source>
        <dbReference type="ARBA" id="ARBA00004123"/>
    </source>
</evidence>
<dbReference type="SUPFAM" id="SSF57903">
    <property type="entry name" value="FYVE/PHD zinc finger"/>
    <property type="match status" value="2"/>
</dbReference>
<feature type="compositionally biased region" description="Basic residues" evidence="17">
    <location>
        <begin position="970"/>
        <end position="980"/>
    </location>
</feature>
<protein>
    <recommendedName>
        <fullName evidence="3 16">Histone acetyltransferase</fullName>
        <ecNumber evidence="3 16">2.3.1.48</ecNumber>
    </recommendedName>
</protein>
<dbReference type="AlphaFoldDB" id="A0A9P7RVL3"/>
<evidence type="ECO:0000256" key="15">
    <source>
        <dbReference type="PROSITE-ProRule" id="PRU00146"/>
    </source>
</evidence>
<dbReference type="InterPro" id="IPR011011">
    <property type="entry name" value="Znf_FYVE_PHD"/>
</dbReference>
<dbReference type="GO" id="GO:0006357">
    <property type="term" value="P:regulation of transcription by RNA polymerase II"/>
    <property type="evidence" value="ECO:0007669"/>
    <property type="project" value="TreeGrafter"/>
</dbReference>
<dbReference type="SMART" id="SM00384">
    <property type="entry name" value="AT_hook"/>
    <property type="match status" value="2"/>
</dbReference>
<comment type="similarity">
    <text evidence="2 16">Belongs to the MYST (SAS/MOZ) family.</text>
</comment>
<dbReference type="GeneID" id="66080582"/>
<keyword evidence="21" id="KW-1185">Reference proteome</keyword>
<dbReference type="KEGG" id="more:E1B28_011507"/>
<feature type="domain" description="PHD-type" evidence="18">
    <location>
        <begin position="177"/>
        <end position="227"/>
    </location>
</feature>
<evidence type="ECO:0000256" key="16">
    <source>
        <dbReference type="RuleBase" id="RU361211"/>
    </source>
</evidence>
<evidence type="ECO:0000256" key="13">
    <source>
        <dbReference type="ARBA" id="ARBA00023242"/>
    </source>
</evidence>
<evidence type="ECO:0000256" key="11">
    <source>
        <dbReference type="ARBA" id="ARBA00023015"/>
    </source>
</evidence>
<dbReference type="SUPFAM" id="SSF55729">
    <property type="entry name" value="Acyl-CoA N-acyltransferases (Nat)"/>
    <property type="match status" value="1"/>
</dbReference>
<feature type="region of interest" description="Disordered" evidence="17">
    <location>
        <begin position="822"/>
        <end position="1042"/>
    </location>
</feature>
<evidence type="ECO:0000256" key="6">
    <source>
        <dbReference type="ARBA" id="ARBA00022737"/>
    </source>
</evidence>
<comment type="subcellular location">
    <subcellularLocation>
        <location evidence="1 16">Nucleus</location>
    </subcellularLocation>
</comment>
<dbReference type="GO" id="GO:0003682">
    <property type="term" value="F:chromatin binding"/>
    <property type="evidence" value="ECO:0007669"/>
    <property type="project" value="TreeGrafter"/>
</dbReference>
<dbReference type="FunFam" id="3.30.60.60:FF:000001">
    <property type="entry name" value="Histone acetyltransferase"/>
    <property type="match status" value="1"/>
</dbReference>
<evidence type="ECO:0000259" key="18">
    <source>
        <dbReference type="PROSITE" id="PS50016"/>
    </source>
</evidence>
<evidence type="ECO:0000313" key="20">
    <source>
        <dbReference type="EMBL" id="KAG7089863.1"/>
    </source>
</evidence>
<dbReference type="GO" id="GO:0008270">
    <property type="term" value="F:zinc ion binding"/>
    <property type="evidence" value="ECO:0007669"/>
    <property type="project" value="UniProtKB-KW"/>
</dbReference>
<feature type="domain" description="PHD-type" evidence="18">
    <location>
        <begin position="121"/>
        <end position="180"/>
    </location>
</feature>
<dbReference type="FunFam" id="3.40.630.30:FF:000001">
    <property type="entry name" value="Histone acetyltransferase"/>
    <property type="match status" value="1"/>
</dbReference>
<organism evidence="20 21">
    <name type="scientific">Marasmius oreades</name>
    <name type="common">fairy-ring Marasmius</name>
    <dbReference type="NCBI Taxonomy" id="181124"/>
    <lineage>
        <taxon>Eukaryota</taxon>
        <taxon>Fungi</taxon>
        <taxon>Dikarya</taxon>
        <taxon>Basidiomycota</taxon>
        <taxon>Agaricomycotina</taxon>
        <taxon>Agaricomycetes</taxon>
        <taxon>Agaricomycetidae</taxon>
        <taxon>Agaricales</taxon>
        <taxon>Marasmiineae</taxon>
        <taxon>Marasmiaceae</taxon>
        <taxon>Marasmius</taxon>
    </lineage>
</organism>
<dbReference type="PROSITE" id="PS51726">
    <property type="entry name" value="MYST_HAT"/>
    <property type="match status" value="1"/>
</dbReference>
<feature type="compositionally biased region" description="Low complexity" evidence="17">
    <location>
        <begin position="445"/>
        <end position="460"/>
    </location>
</feature>
<dbReference type="Pfam" id="PF01853">
    <property type="entry name" value="MOZ_SAS"/>
    <property type="match status" value="1"/>
</dbReference>
<dbReference type="Gene3D" id="1.10.10.10">
    <property type="entry name" value="Winged helix-like DNA-binding domain superfamily/Winged helix DNA-binding domain"/>
    <property type="match status" value="1"/>
</dbReference>
<dbReference type="InterPro" id="IPR002717">
    <property type="entry name" value="HAT_MYST-type"/>
</dbReference>
<dbReference type="Gene3D" id="3.40.630.30">
    <property type="match status" value="1"/>
</dbReference>
<evidence type="ECO:0000256" key="14">
    <source>
        <dbReference type="PIRSR" id="PIRSR602717-51"/>
    </source>
</evidence>
<evidence type="ECO:0000313" key="21">
    <source>
        <dbReference type="Proteomes" id="UP001049176"/>
    </source>
</evidence>
<dbReference type="InterPro" id="IPR019787">
    <property type="entry name" value="Znf_PHD-finger"/>
</dbReference>
<evidence type="ECO:0000256" key="4">
    <source>
        <dbReference type="ARBA" id="ARBA00022679"/>
    </source>
</evidence>
<feature type="compositionally biased region" description="Acidic residues" evidence="17">
    <location>
        <begin position="1115"/>
        <end position="1130"/>
    </location>
</feature>
<dbReference type="Gene3D" id="3.30.60.60">
    <property type="entry name" value="N-acetyl transferase-like"/>
    <property type="match status" value="1"/>
</dbReference>
<dbReference type="EMBL" id="CM032187">
    <property type="protein sequence ID" value="KAG7089863.1"/>
    <property type="molecule type" value="Genomic_DNA"/>
</dbReference>
<evidence type="ECO:0000256" key="5">
    <source>
        <dbReference type="ARBA" id="ARBA00022723"/>
    </source>
</evidence>
<feature type="compositionally biased region" description="Polar residues" evidence="17">
    <location>
        <begin position="67"/>
        <end position="81"/>
    </location>
</feature>
<feature type="active site" description="Proton donor/acceptor" evidence="14">
    <location>
        <position position="646"/>
    </location>
</feature>
<dbReference type="InterPro" id="IPR040706">
    <property type="entry name" value="Zf-MYST"/>
</dbReference>
<dbReference type="GO" id="GO:0031507">
    <property type="term" value="P:heterochromatin formation"/>
    <property type="evidence" value="ECO:0007669"/>
    <property type="project" value="UniProtKB-ARBA"/>
</dbReference>
<comment type="catalytic activity">
    <reaction evidence="16">
        <text>L-lysyl-[protein] + acetyl-CoA = N(6)-acetyl-L-lysyl-[protein] + CoA + H(+)</text>
        <dbReference type="Rhea" id="RHEA:45948"/>
        <dbReference type="Rhea" id="RHEA-COMP:9752"/>
        <dbReference type="Rhea" id="RHEA-COMP:10731"/>
        <dbReference type="ChEBI" id="CHEBI:15378"/>
        <dbReference type="ChEBI" id="CHEBI:29969"/>
        <dbReference type="ChEBI" id="CHEBI:57287"/>
        <dbReference type="ChEBI" id="CHEBI:57288"/>
        <dbReference type="ChEBI" id="CHEBI:61930"/>
        <dbReference type="EC" id="2.3.1.48"/>
    </reaction>
</comment>
<dbReference type="Pfam" id="PF00628">
    <property type="entry name" value="PHD"/>
    <property type="match status" value="2"/>
</dbReference>
<proteinExistence type="inferred from homology"/>
<feature type="domain" description="MYST-type HAT" evidence="19">
    <location>
        <begin position="468"/>
        <end position="792"/>
    </location>
</feature>
<comment type="caution">
    <text evidence="20">The sequence shown here is derived from an EMBL/GenBank/DDBJ whole genome shotgun (WGS) entry which is preliminary data.</text>
</comment>
<keyword evidence="11" id="KW-0805">Transcription regulation</keyword>
<dbReference type="PROSITE" id="PS50016">
    <property type="entry name" value="ZF_PHD_2"/>
    <property type="match status" value="2"/>
</dbReference>
<dbReference type="GO" id="GO:0003677">
    <property type="term" value="F:DNA binding"/>
    <property type="evidence" value="ECO:0007669"/>
    <property type="project" value="InterPro"/>
</dbReference>
<feature type="region of interest" description="Disordered" evidence="17">
    <location>
        <begin position="1"/>
        <end position="47"/>
    </location>
</feature>
<dbReference type="InterPro" id="IPR001965">
    <property type="entry name" value="Znf_PHD"/>
</dbReference>
<feature type="compositionally biased region" description="Basic residues" evidence="17">
    <location>
        <begin position="723"/>
        <end position="736"/>
    </location>
</feature>
<accession>A0A9P7RVL3</accession>
<dbReference type="CDD" id="cd15527">
    <property type="entry name" value="PHD2_KAT6A_6B"/>
    <property type="match status" value="1"/>
</dbReference>
<evidence type="ECO:0000256" key="2">
    <source>
        <dbReference type="ARBA" id="ARBA00010107"/>
    </source>
</evidence>
<keyword evidence="7 15" id="KW-0863">Zinc-finger</keyword>
<evidence type="ECO:0000256" key="10">
    <source>
        <dbReference type="ARBA" id="ARBA00022990"/>
    </source>
</evidence>
<reference evidence="20" key="1">
    <citation type="journal article" date="2021" name="Genome Biol. Evol.">
        <title>The assembled and annotated genome of the fairy-ring fungus Marasmius oreades.</title>
        <authorList>
            <person name="Hiltunen M."/>
            <person name="Ament-Velasquez S.L."/>
            <person name="Johannesson H."/>
        </authorList>
    </citation>
    <scope>NUCLEOTIDE SEQUENCE</scope>
    <source>
        <strain evidence="20">03SP1</strain>
    </source>
</reference>
<dbReference type="PANTHER" id="PTHR10615">
    <property type="entry name" value="HISTONE ACETYLTRANSFERASE"/>
    <property type="match status" value="1"/>
</dbReference>
<dbReference type="FunFam" id="3.30.40.10:FF:000005">
    <property type="entry name" value="zinc finger protein isoform X1"/>
    <property type="match status" value="1"/>
</dbReference>
<keyword evidence="4" id="KW-0808">Transferase</keyword>
<dbReference type="Gene3D" id="3.30.40.10">
    <property type="entry name" value="Zinc/RING finger domain, C3HC4 (zinc finger)"/>
    <property type="match status" value="1"/>
</dbReference>
<feature type="region of interest" description="Disordered" evidence="17">
    <location>
        <begin position="328"/>
        <end position="347"/>
    </location>
</feature>
<evidence type="ECO:0000259" key="19">
    <source>
        <dbReference type="PROSITE" id="PS51726"/>
    </source>
</evidence>
<evidence type="ECO:0000256" key="7">
    <source>
        <dbReference type="ARBA" id="ARBA00022771"/>
    </source>
</evidence>
<dbReference type="GO" id="GO:1990467">
    <property type="term" value="C:NuA3a histone acetyltransferase complex"/>
    <property type="evidence" value="ECO:0007669"/>
    <property type="project" value="TreeGrafter"/>
</dbReference>